<accession>A0A481YRN9</accession>
<gene>
    <name evidence="2" type="ORF">LCMAC101_04530</name>
</gene>
<dbReference type="EMBL" id="MK500328">
    <property type="protein sequence ID" value="QBK85858.1"/>
    <property type="molecule type" value="Genomic_DNA"/>
</dbReference>
<protein>
    <recommendedName>
        <fullName evidence="3">HNH endonuclease</fullName>
    </recommendedName>
</protein>
<evidence type="ECO:0000313" key="2">
    <source>
        <dbReference type="EMBL" id="QBK85858.1"/>
    </source>
</evidence>
<feature type="compositionally biased region" description="Basic and acidic residues" evidence="1">
    <location>
        <begin position="59"/>
        <end position="84"/>
    </location>
</feature>
<reference evidence="2" key="1">
    <citation type="journal article" date="2019" name="MBio">
        <title>Virus Genomes from Deep Sea Sediments Expand the Ocean Megavirome and Support Independent Origins of Viral Gigantism.</title>
        <authorList>
            <person name="Backstrom D."/>
            <person name="Yutin N."/>
            <person name="Jorgensen S.L."/>
            <person name="Dharamshi J."/>
            <person name="Homa F."/>
            <person name="Zaremba-Niedwiedzka K."/>
            <person name="Spang A."/>
            <person name="Wolf Y.I."/>
            <person name="Koonin E.V."/>
            <person name="Ettema T.J."/>
        </authorList>
    </citation>
    <scope>NUCLEOTIDE SEQUENCE</scope>
</reference>
<feature type="region of interest" description="Disordered" evidence="1">
    <location>
        <begin position="29"/>
        <end position="109"/>
    </location>
</feature>
<proteinExistence type="predicted"/>
<organism evidence="2">
    <name type="scientific">Marseillevirus LCMAC101</name>
    <dbReference type="NCBI Taxonomy" id="2506602"/>
    <lineage>
        <taxon>Viruses</taxon>
        <taxon>Varidnaviria</taxon>
        <taxon>Bamfordvirae</taxon>
        <taxon>Nucleocytoviricota</taxon>
        <taxon>Megaviricetes</taxon>
        <taxon>Pimascovirales</taxon>
        <taxon>Pimascovirales incertae sedis</taxon>
        <taxon>Marseilleviridae</taxon>
    </lineage>
</organism>
<evidence type="ECO:0008006" key="3">
    <source>
        <dbReference type="Google" id="ProtNLM"/>
    </source>
</evidence>
<name>A0A481YRN9_9VIRU</name>
<evidence type="ECO:0000256" key="1">
    <source>
        <dbReference type="SAM" id="MobiDB-lite"/>
    </source>
</evidence>
<sequence length="327" mass="38682">MTKERNCEICDEIFHVKYSSSKVKTCSKPCKNKLASQNTKKQFSSEESRQKHSSITKEAMQKDEVREKYLEGMKNRRDYKKENHPSWGMTRTQESRDKMSKAMQKSKEQEKLDELVKTIRENYEQNKDDLFILDVKVRLPPKSHINRMNELIRLRKEKGGKCIDCGITNLLLLDFVHTDEKVKCVSQLRYCKMKEEASKCELRCKICSTIKNHSENYNSTQNIARNDDKRNVYNRELRKKRRVYIDKIKENVGSCQMCGYKYDGKPYVFDFDHIHKDNKVKGIAWHIGHGSSIKRIHEELARCVMLCRNCHVVRTSKQFGWHITDLV</sequence>
<feature type="compositionally biased region" description="Basic and acidic residues" evidence="1">
    <location>
        <begin position="93"/>
        <end position="109"/>
    </location>
</feature>